<dbReference type="EMBL" id="LHQR01000013">
    <property type="protein sequence ID" value="KXG54163.1"/>
    <property type="molecule type" value="Genomic_DNA"/>
</dbReference>
<keyword evidence="2" id="KW-1185">Reference proteome</keyword>
<comment type="caution">
    <text evidence="1">The sequence shown here is derived from an EMBL/GenBank/DDBJ whole genome shotgun (WGS) entry which is preliminary data.</text>
</comment>
<gene>
    <name evidence="1" type="ORF">PGRI_073070</name>
</gene>
<protein>
    <submittedName>
        <fullName evidence="1">Uncharacterized protein</fullName>
    </submittedName>
</protein>
<evidence type="ECO:0000313" key="1">
    <source>
        <dbReference type="EMBL" id="KXG54163.1"/>
    </source>
</evidence>
<dbReference type="OMA" id="IAPPRMI"/>
<dbReference type="GeneID" id="63710321"/>
<dbReference type="OrthoDB" id="4334750at2759"/>
<dbReference type="Proteomes" id="UP000070168">
    <property type="component" value="Unassembled WGS sequence"/>
</dbReference>
<dbReference type="RefSeq" id="XP_040652698.1">
    <property type="nucleotide sequence ID" value="XM_040795021.1"/>
</dbReference>
<evidence type="ECO:0000313" key="2">
    <source>
        <dbReference type="Proteomes" id="UP000070168"/>
    </source>
</evidence>
<dbReference type="STRING" id="5078.A0A135LYX7"/>
<dbReference type="AlphaFoldDB" id="A0A135LYX7"/>
<organism evidence="1 2">
    <name type="scientific">Penicillium patulum</name>
    <name type="common">Penicillium griseofulvum</name>
    <dbReference type="NCBI Taxonomy" id="5078"/>
    <lineage>
        <taxon>Eukaryota</taxon>
        <taxon>Fungi</taxon>
        <taxon>Dikarya</taxon>
        <taxon>Ascomycota</taxon>
        <taxon>Pezizomycotina</taxon>
        <taxon>Eurotiomycetes</taxon>
        <taxon>Eurotiomycetidae</taxon>
        <taxon>Eurotiales</taxon>
        <taxon>Aspergillaceae</taxon>
        <taxon>Penicillium</taxon>
    </lineage>
</organism>
<proteinExistence type="predicted"/>
<accession>A0A135LYX7</accession>
<sequence>MWPPVDMTERDGRSDDDIEFALEKYYVGAQHYLIPGEEVPPVMRDAFGADWGLNARGIYYRHFYSTNWVTAGHDLWLPSVDDVHWSHTSEDGRRARAENLLKHIVNNENWKKSEYAWEADAWQDVFGLMRNDRSLAVWVAPVQF</sequence>
<name>A0A135LYX7_PENPA</name>
<reference evidence="1 2" key="1">
    <citation type="journal article" date="2016" name="BMC Genomics">
        <title>Genome sequencing and secondary metabolism of the postharvest pathogen Penicillium griseofulvum.</title>
        <authorList>
            <person name="Banani H."/>
            <person name="Marcet-Houben M."/>
            <person name="Ballester A.R."/>
            <person name="Abbruscato P."/>
            <person name="Gonzalez-Candelas L."/>
            <person name="Gabaldon T."/>
            <person name="Spadaro D."/>
        </authorList>
    </citation>
    <scope>NUCLEOTIDE SEQUENCE [LARGE SCALE GENOMIC DNA]</scope>
    <source>
        <strain evidence="1 2">PG3</strain>
    </source>
</reference>